<dbReference type="InterPro" id="IPR027705">
    <property type="entry name" value="Flotillin_fam"/>
</dbReference>
<dbReference type="AlphaFoldDB" id="A0A0S6VPI1"/>
<dbReference type="EMBL" id="DF820455">
    <property type="protein sequence ID" value="GAK48970.1"/>
    <property type="molecule type" value="Genomic_DNA"/>
</dbReference>
<accession>A0A0S6VPI1</accession>
<evidence type="ECO:0000256" key="1">
    <source>
        <dbReference type="ARBA" id="ARBA00004308"/>
    </source>
</evidence>
<evidence type="ECO:0000256" key="2">
    <source>
        <dbReference type="SAM" id="Coils"/>
    </source>
</evidence>
<keyword evidence="3" id="KW-0812">Transmembrane</keyword>
<dbReference type="GO" id="GO:0005886">
    <property type="term" value="C:plasma membrane"/>
    <property type="evidence" value="ECO:0007669"/>
    <property type="project" value="TreeGrafter"/>
</dbReference>
<evidence type="ECO:0000313" key="4">
    <source>
        <dbReference type="EMBL" id="GAK48970.1"/>
    </source>
</evidence>
<reference evidence="4" key="1">
    <citation type="journal article" date="2015" name="PeerJ">
        <title>First genomic representation of candidate bacterial phylum KSB3 points to enhanced environmental sensing as a trigger of wastewater bulking.</title>
        <authorList>
            <person name="Sekiguchi Y."/>
            <person name="Ohashi A."/>
            <person name="Parks D.H."/>
            <person name="Yamauchi T."/>
            <person name="Tyson G.W."/>
            <person name="Hugenholtz P."/>
        </authorList>
    </citation>
    <scope>NUCLEOTIDE SEQUENCE [LARGE SCALE GENOMIC DNA]</scope>
</reference>
<dbReference type="GO" id="GO:0012505">
    <property type="term" value="C:endomembrane system"/>
    <property type="evidence" value="ECO:0007669"/>
    <property type="project" value="UniProtKB-SubCell"/>
</dbReference>
<dbReference type="InterPro" id="IPR036013">
    <property type="entry name" value="Band_7/SPFH_dom_sf"/>
</dbReference>
<sequence>MPNLQTILGLGVGGTIILGVVIFFIAIAFMTRFLRHVEPGKAMIITSRSGMKVCFSGAFVFPIIHRVNVMDISTKMMTVTRKGTDGLICQDNIRADISVNFYIRVNRDEEAVKRVATTIGCDRASTVETMNDLFQAKFSEALKTVGKQMQFADLFTKRAVFKQQIVDAIGEDLNGYILEDAAIDYLSQTPIDEMDPRDIMDAEGIKKITDLTSTEEIRTNELKREKEEAIKKRDVEAKERVLELERQQAEAEAKKKAEIEMTQAREESLKNKVMQEERLKAEQARIYTEEQMQIAEANKGREIEIALKNKERAIVLETERIEMEKQLEITKRERTVTLADIEKEKAVEQEKKAIQDIIRQRVAVERAVAEEEERTKDTRAIAEAERQKKVAITDAEKAAEEGLIKDIKAAEAKERAAIHAAKEKEIIAEAEKVTSVKLAEAKQVLAQGIVAEQSAPGLAHVKVMEAESEAIKKKGEAEAQARKMMGLAEAETTQKMGEAEASALLQKGESAAKVEEAKAVAIQKRGTADAEAKRLMGLAEAEARQKMGAAEAQATYQMGEAEARGLQAKYEAEAEGMKQKAESMKLYDEVGREFEELKLKLSMQENIAIQEITVRKEIAQAQAQVLAAAMQNAKIDIVGGETEFFNNLVNAVMEGKTKNALVQSNAVLTELKDALLQPGEDNLVLKVKKLLENAGVSSETVKNLSLSAMLAKLSGSTQDAAVLGQIGAVKQLVERYGLGDLILNLSGK</sequence>
<protein>
    <submittedName>
        <fullName evidence="4">Conserved uncharacterized protein</fullName>
    </submittedName>
</protein>
<dbReference type="PANTHER" id="PTHR13806:SF31">
    <property type="entry name" value="FLOTILLIN-LIKE PROTEIN 1-RELATED"/>
    <property type="match status" value="1"/>
</dbReference>
<feature type="transmembrane region" description="Helical" evidence="3">
    <location>
        <begin position="6"/>
        <end position="29"/>
    </location>
</feature>
<keyword evidence="5" id="KW-1185">Reference proteome</keyword>
<proteinExistence type="predicted"/>
<dbReference type="Proteomes" id="UP000030700">
    <property type="component" value="Unassembled WGS sequence"/>
</dbReference>
<organism evidence="4">
    <name type="scientific">Candidatus Moduliflexus flocculans</name>
    <dbReference type="NCBI Taxonomy" id="1499966"/>
    <lineage>
        <taxon>Bacteria</taxon>
        <taxon>Candidatus Moduliflexota</taxon>
        <taxon>Candidatus Moduliflexia</taxon>
        <taxon>Candidatus Moduliflexales</taxon>
        <taxon>Candidatus Moduliflexaceae</taxon>
    </lineage>
</organism>
<keyword evidence="3" id="KW-0472">Membrane</keyword>
<keyword evidence="2" id="KW-0175">Coiled coil</keyword>
<dbReference type="HOGENOM" id="CLU_026777_0_0_0"/>
<dbReference type="PANTHER" id="PTHR13806">
    <property type="entry name" value="FLOTILLIN-RELATED"/>
    <property type="match status" value="1"/>
</dbReference>
<dbReference type="SUPFAM" id="SSF117892">
    <property type="entry name" value="Band 7/SPFH domain"/>
    <property type="match status" value="1"/>
</dbReference>
<evidence type="ECO:0000256" key="3">
    <source>
        <dbReference type="SAM" id="Phobius"/>
    </source>
</evidence>
<dbReference type="Gene3D" id="3.30.479.30">
    <property type="entry name" value="Band 7 domain"/>
    <property type="match status" value="1"/>
</dbReference>
<gene>
    <name evidence="4" type="ORF">U14_00187</name>
</gene>
<dbReference type="STRING" id="1499966.U14_00187"/>
<feature type="coiled-coil region" evidence="2">
    <location>
        <begin position="219"/>
        <end position="279"/>
    </location>
</feature>
<feature type="coiled-coil region" evidence="2">
    <location>
        <begin position="313"/>
        <end position="401"/>
    </location>
</feature>
<evidence type="ECO:0000313" key="5">
    <source>
        <dbReference type="Proteomes" id="UP000030700"/>
    </source>
</evidence>
<keyword evidence="3" id="KW-1133">Transmembrane helix</keyword>
<name>A0A0S6VPI1_9BACT</name>
<comment type="subcellular location">
    <subcellularLocation>
        <location evidence="1">Endomembrane system</location>
    </subcellularLocation>
</comment>